<keyword evidence="4 6" id="KW-0133">Cell shape</keyword>
<dbReference type="PRINTS" id="PR01652">
    <property type="entry name" value="SHAPEPROTEIN"/>
</dbReference>
<dbReference type="Gene3D" id="3.30.420.40">
    <property type="match status" value="2"/>
</dbReference>
<feature type="binding site" evidence="6">
    <location>
        <begin position="207"/>
        <end position="210"/>
    </location>
    <ligand>
        <name>ATP</name>
        <dbReference type="ChEBI" id="CHEBI:30616"/>
    </ligand>
</feature>
<dbReference type="Pfam" id="PF06723">
    <property type="entry name" value="MreB_Mbl"/>
    <property type="match status" value="1"/>
</dbReference>
<evidence type="ECO:0000256" key="3">
    <source>
        <dbReference type="ARBA" id="ARBA00022840"/>
    </source>
</evidence>
<dbReference type="GO" id="GO:0005737">
    <property type="term" value="C:cytoplasm"/>
    <property type="evidence" value="ECO:0007669"/>
    <property type="project" value="UniProtKB-SubCell"/>
</dbReference>
<dbReference type="PANTHER" id="PTHR42749:SF1">
    <property type="entry name" value="CELL SHAPE-DETERMINING PROTEIN MREB"/>
    <property type="match status" value="1"/>
</dbReference>
<keyword evidence="8" id="KW-1185">Reference proteome</keyword>
<evidence type="ECO:0000256" key="4">
    <source>
        <dbReference type="ARBA" id="ARBA00022960"/>
    </source>
</evidence>
<comment type="similarity">
    <text evidence="5 6">Belongs to the FtsA/MreB family.</text>
</comment>
<keyword evidence="3 6" id="KW-0067">ATP-binding</keyword>
<dbReference type="InterPro" id="IPR004753">
    <property type="entry name" value="MreB"/>
</dbReference>
<comment type="function">
    <text evidence="6">Forms membrane-associated dynamic filaments that are essential for cell shape determination. Acts by regulating cell wall synthesis and cell elongation, and thus cell shape. A feedback loop between cell geometry and MreB localization may maintain elongated cell shape by targeting cell wall growth to regions of negative cell wall curvature.</text>
</comment>
<dbReference type="OrthoDB" id="9768127at2"/>
<name>A0A366IHI8_9FIRM</name>
<dbReference type="RefSeq" id="WP_113919188.1">
    <property type="nucleotide sequence ID" value="NZ_QNRX01000001.1"/>
</dbReference>
<dbReference type="NCBIfam" id="NF010539">
    <property type="entry name" value="PRK13927.1"/>
    <property type="match status" value="1"/>
</dbReference>
<keyword evidence="2 6" id="KW-0547">Nucleotide-binding</keyword>
<dbReference type="SUPFAM" id="SSF53067">
    <property type="entry name" value="Actin-like ATPase domain"/>
    <property type="match status" value="2"/>
</dbReference>
<evidence type="ECO:0000313" key="7">
    <source>
        <dbReference type="EMBL" id="RBP69974.1"/>
    </source>
</evidence>
<evidence type="ECO:0000313" key="8">
    <source>
        <dbReference type="Proteomes" id="UP000253490"/>
    </source>
</evidence>
<evidence type="ECO:0000256" key="5">
    <source>
        <dbReference type="ARBA" id="ARBA00023458"/>
    </source>
</evidence>
<evidence type="ECO:0000256" key="1">
    <source>
        <dbReference type="ARBA" id="ARBA00022490"/>
    </source>
</evidence>
<dbReference type="CDD" id="cd10225">
    <property type="entry name" value="ASKHA_NBD_MreB-like"/>
    <property type="match status" value="1"/>
</dbReference>
<dbReference type="PANTHER" id="PTHR42749">
    <property type="entry name" value="CELL SHAPE-DETERMINING PROTEIN MREB"/>
    <property type="match status" value="1"/>
</dbReference>
<protein>
    <recommendedName>
        <fullName evidence="6">Cell shape-determining protein MreB</fullName>
    </recommendedName>
</protein>
<organism evidence="7 8">
    <name type="scientific">Alkalibaculum bacchi</name>
    <dbReference type="NCBI Taxonomy" id="645887"/>
    <lineage>
        <taxon>Bacteria</taxon>
        <taxon>Bacillati</taxon>
        <taxon>Bacillota</taxon>
        <taxon>Clostridia</taxon>
        <taxon>Eubacteriales</taxon>
        <taxon>Eubacteriaceae</taxon>
        <taxon>Alkalibaculum</taxon>
    </lineage>
</organism>
<gene>
    <name evidence="6" type="primary">mreB</name>
    <name evidence="7" type="ORF">DES36_10117</name>
</gene>
<dbReference type="Proteomes" id="UP000253490">
    <property type="component" value="Unassembled WGS sequence"/>
</dbReference>
<evidence type="ECO:0000256" key="6">
    <source>
        <dbReference type="HAMAP-Rule" id="MF_02207"/>
    </source>
</evidence>
<accession>A0A366IHI8</accession>
<proteinExistence type="inferred from homology"/>
<comment type="caution">
    <text evidence="7">The sequence shown here is derived from an EMBL/GenBank/DDBJ whole genome shotgun (WGS) entry which is preliminary data.</text>
</comment>
<reference evidence="7 8" key="1">
    <citation type="submission" date="2018-06" db="EMBL/GenBank/DDBJ databases">
        <title>Genomic Encyclopedia of Type Strains, Phase IV (KMG-IV): sequencing the most valuable type-strain genomes for metagenomic binning, comparative biology and taxonomic classification.</title>
        <authorList>
            <person name="Goeker M."/>
        </authorList>
    </citation>
    <scope>NUCLEOTIDE SEQUENCE [LARGE SCALE GENOMIC DNA]</scope>
    <source>
        <strain evidence="7 8">DSM 22112</strain>
    </source>
</reference>
<sequence length="351" mass="38351">MNKLIAIDFGTSNTLIHSKEKGIIFQEPSVVAIDNNINKVLTVGNEAQQMIGKTPTNISVIRPLKYGSIDKFDIAIRMLKMMIDHTKEGNRFSKAFAKAYVLVGVPSMITQVESRGIEEVIHESGAKKVVLVKDVIADAVSLGEDIFKPKVSFIVDIGGGTTDIAAIALGGILAEESIKVGSNDIDLAIIQYIKKEYNVEIGELTAEHLKIQLANVIIEKEQFMEIIGQDLASGLPINLNMSNQEIYEAIRIPIEKICSSIKSVIESCPAESVADILSNGIMLTGGGAQLRNLDKLLYQELGIQASIVPSPEYSTINGLGKLLDHIDTIHNMVIEYSPYISRKDLDKTTEE</sequence>
<keyword evidence="1 6" id="KW-0963">Cytoplasm</keyword>
<dbReference type="InterPro" id="IPR043129">
    <property type="entry name" value="ATPase_NBD"/>
</dbReference>
<comment type="subunit">
    <text evidence="6">Forms polymers.</text>
</comment>
<dbReference type="GO" id="GO:0000902">
    <property type="term" value="P:cell morphogenesis"/>
    <property type="evidence" value="ECO:0007669"/>
    <property type="project" value="InterPro"/>
</dbReference>
<dbReference type="InterPro" id="IPR056546">
    <property type="entry name" value="MreB_MamK-like"/>
</dbReference>
<comment type="subcellular location">
    <subcellularLocation>
        <location evidence="6">Cytoplasm</location>
    </subcellularLocation>
    <text evidence="6">Membrane-associated.</text>
</comment>
<dbReference type="AlphaFoldDB" id="A0A366IHI8"/>
<dbReference type="HAMAP" id="MF_02207">
    <property type="entry name" value="MreB"/>
    <property type="match status" value="1"/>
</dbReference>
<evidence type="ECO:0000256" key="2">
    <source>
        <dbReference type="ARBA" id="ARBA00022741"/>
    </source>
</evidence>
<dbReference type="GO" id="GO:0005524">
    <property type="term" value="F:ATP binding"/>
    <property type="evidence" value="ECO:0007669"/>
    <property type="project" value="UniProtKB-KW"/>
</dbReference>
<feature type="binding site" evidence="6">
    <location>
        <begin position="159"/>
        <end position="161"/>
    </location>
    <ligand>
        <name>ATP</name>
        <dbReference type="ChEBI" id="CHEBI:30616"/>
    </ligand>
</feature>
<comment type="caution">
    <text evidence="6">Lacks conserved residue(s) required for the propagation of feature annotation.</text>
</comment>
<dbReference type="GO" id="GO:0008360">
    <property type="term" value="P:regulation of cell shape"/>
    <property type="evidence" value="ECO:0007669"/>
    <property type="project" value="UniProtKB-UniRule"/>
</dbReference>
<dbReference type="EMBL" id="QNRX01000001">
    <property type="protein sequence ID" value="RBP69974.1"/>
    <property type="molecule type" value="Genomic_DNA"/>
</dbReference>